<evidence type="ECO:0000313" key="6">
    <source>
        <dbReference type="Proteomes" id="UP000520767"/>
    </source>
</evidence>
<dbReference type="CDD" id="cd19531">
    <property type="entry name" value="LCL_NRPS-like"/>
    <property type="match status" value="1"/>
</dbReference>
<evidence type="ECO:0000256" key="1">
    <source>
        <dbReference type="ARBA" id="ARBA00001957"/>
    </source>
</evidence>
<dbReference type="Gene3D" id="3.30.300.30">
    <property type="match status" value="1"/>
</dbReference>
<evidence type="ECO:0000313" key="5">
    <source>
        <dbReference type="EMBL" id="MBB4911642.1"/>
    </source>
</evidence>
<sequence>MMVDLGQEQHSSHRTLSGLSGAKRELLAAMLLARGRERGAARVIPRRDPAVPCPLSRGQELLWVSESLADGQPLYNVPYGVRLVGELDETALRTAIDGIVTRHAVLRTVYRERSGATGGGLEQVVLPPRPLAFPVEQVADEAAAFAAAQREAAGSIDLRTGPVLRGRLLRITPEDHLLVLVVHHIATDAWSVGVLLGELAELYDAARAGRPSRLPELEIDYADAAAHERAGEPADHDGLVAQWREHMAGAQPLALSPGDRGAAKTGQRVRATWDAGLARELERLAAARSTTVFNVALTAFAVLLHRYAGASRFAVGTVMANRNRQTEGLIGYFANTAPVMVDVAQEDRITDVLARTTDRTLWVREHQVPFDVLVEGLAPRRSTAESPLFDVMFVFNNGPAHELRLPGLSLTPAELHSNTAKFPLDLSCAVTGDAVMVSLEFDDSVLDEAAAHRLLGHYHRLLTGMCESPSRRAGDLALLTPEEHALVVGRWNRTEREFPRDRTAHGLFEDWADRAPDTVAVVCGDGAVTYAELDARANRLANALLDRGCGRGARVGVCLDRGIDLVVAQLAVAKTGAGYVPLDPAYPADRLRWLLADSGARLVLGRDERITSDDVTVLDPEDAAGYPATRPGVPVRPDDLMYLIYTSGSTGLPKGVLLDHRGRVNNFTDFNDRFGVGQGDRVLGVSALAFDMSAYDVFGTLMAGATVVFPSAEDERSPDRWLEIVERERVTVWHSVPALFGLLVEEAEVRAAARPGARLPIRLVLLGGDWIPLSLPGRAAAVVDEAAQLVSMGGATEVSMDSTIYLIDGFDPGWRSIPYGAPMANQTAYVVDQSLSPLPVGVAGELYLGGVGVGWGYHDRARVTAERFVPDPFGAVPGARLYRTGDRARWLPDGNLELLGRIDFQVKINGYRVETGEVEAALRDLLGGGAVLVAAHGPRDGAKTLVAYLVAPDADGPGDDELKRALAVRLPEHMVPAAFVRMDAFPLTHNGKIDRKALPAPTAERRAGRGPATATERRLVELWRAALATDDVPVDVNFFTLGGNSIAVIRMASAARRAGLAITPRMVFAHQTVEALAAALDEAGTSGAAVAAAPADADAVTPTQHHMLTVLDEAWVPGLYRMQSTTQLPFEVDPGCFVTAWRLLCDRHPALRTTFRRAGDGWRRVVADEVTPLIDVLDWRDRPSAADDLVDLMETVRAEPVDVAVAPLWRVWLVRGPDSWWMGQVQSYLLADGWSNLVLLDELLALYLAAVTGGQAELPEVPVVGTLGDDADPVADAAFWRGQLSGASPSRLAAAPGTHGPSRFRRRAARLDPETGEGLRARAAEHGHTFSTVVCAAWALLVSERLARADVTVGIVSAGRDFAVDGVERAVGMFVAALPVRVAVDAGESLTALFDRFQLARVEGAEHAAVDTGTVQRMGTGDGPLFDSVVVVANYPVSAALRAQQSADAAADGDAGAGEPDGTRNQTEFSLRLDVTDDERPRVVLSYYADRLRDGEAERLLDDYLAVLGSIAEAGAGDPAGIPRRRMGDHR</sequence>
<dbReference type="SUPFAM" id="SSF56801">
    <property type="entry name" value="Acetyl-CoA synthetase-like"/>
    <property type="match status" value="1"/>
</dbReference>
<dbReference type="InterPro" id="IPR000873">
    <property type="entry name" value="AMP-dep_synth/lig_dom"/>
</dbReference>
<dbReference type="GO" id="GO:0043041">
    <property type="term" value="P:amino acid activation for nonribosomal peptide biosynthetic process"/>
    <property type="evidence" value="ECO:0007669"/>
    <property type="project" value="TreeGrafter"/>
</dbReference>
<dbReference type="InterPro" id="IPR020845">
    <property type="entry name" value="AMP-binding_CS"/>
</dbReference>
<organism evidence="5 6">
    <name type="scientific">Actinophytocola algeriensis</name>
    <dbReference type="NCBI Taxonomy" id="1768010"/>
    <lineage>
        <taxon>Bacteria</taxon>
        <taxon>Bacillati</taxon>
        <taxon>Actinomycetota</taxon>
        <taxon>Actinomycetes</taxon>
        <taxon>Pseudonocardiales</taxon>
        <taxon>Pseudonocardiaceae</taxon>
    </lineage>
</organism>
<dbReference type="PROSITE" id="PS00012">
    <property type="entry name" value="PHOSPHOPANTETHEINE"/>
    <property type="match status" value="1"/>
</dbReference>
<dbReference type="GO" id="GO:0005737">
    <property type="term" value="C:cytoplasm"/>
    <property type="evidence" value="ECO:0007669"/>
    <property type="project" value="TreeGrafter"/>
</dbReference>
<dbReference type="Gene3D" id="3.30.559.10">
    <property type="entry name" value="Chloramphenicol acetyltransferase-like domain"/>
    <property type="match status" value="2"/>
</dbReference>
<name>A0A7W7QDH8_9PSEU</name>
<dbReference type="InterPro" id="IPR006162">
    <property type="entry name" value="Ppantetheine_attach_site"/>
</dbReference>
<dbReference type="Gene3D" id="3.30.559.30">
    <property type="entry name" value="Nonribosomal peptide synthetase, condensation domain"/>
    <property type="match status" value="2"/>
</dbReference>
<dbReference type="GO" id="GO:0031177">
    <property type="term" value="F:phosphopantetheine binding"/>
    <property type="evidence" value="ECO:0007669"/>
    <property type="project" value="InterPro"/>
</dbReference>
<dbReference type="InterPro" id="IPR009081">
    <property type="entry name" value="PP-bd_ACP"/>
</dbReference>
<comment type="caution">
    <text evidence="5">The sequence shown here is derived from an EMBL/GenBank/DDBJ whole genome shotgun (WGS) entry which is preliminary data.</text>
</comment>
<dbReference type="FunFam" id="3.40.50.980:FF:000001">
    <property type="entry name" value="Non-ribosomal peptide synthetase"/>
    <property type="match status" value="1"/>
</dbReference>
<keyword evidence="3" id="KW-0597">Phosphoprotein</keyword>
<dbReference type="SMART" id="SM00823">
    <property type="entry name" value="PKS_PP"/>
    <property type="match status" value="1"/>
</dbReference>
<dbReference type="PROSITE" id="PS50075">
    <property type="entry name" value="CARRIER"/>
    <property type="match status" value="1"/>
</dbReference>
<gene>
    <name evidence="5" type="ORF">FHR82_007912</name>
</gene>
<dbReference type="Gene3D" id="3.40.50.980">
    <property type="match status" value="2"/>
</dbReference>
<feature type="domain" description="Carrier" evidence="4">
    <location>
        <begin position="1010"/>
        <end position="1084"/>
    </location>
</feature>
<keyword evidence="2" id="KW-0596">Phosphopantetheine</keyword>
<evidence type="ECO:0000259" key="4">
    <source>
        <dbReference type="PROSITE" id="PS50075"/>
    </source>
</evidence>
<dbReference type="GO" id="GO:0044550">
    <property type="term" value="P:secondary metabolite biosynthetic process"/>
    <property type="evidence" value="ECO:0007669"/>
    <property type="project" value="TreeGrafter"/>
</dbReference>
<dbReference type="FunFam" id="2.30.38.10:FF:000001">
    <property type="entry name" value="Non-ribosomal peptide synthetase PvdI"/>
    <property type="match status" value="1"/>
</dbReference>
<evidence type="ECO:0000256" key="3">
    <source>
        <dbReference type="ARBA" id="ARBA00022553"/>
    </source>
</evidence>
<proteinExistence type="predicted"/>
<dbReference type="GO" id="GO:0003824">
    <property type="term" value="F:catalytic activity"/>
    <property type="evidence" value="ECO:0007669"/>
    <property type="project" value="InterPro"/>
</dbReference>
<dbReference type="InterPro" id="IPR001242">
    <property type="entry name" value="Condensation_dom"/>
</dbReference>
<dbReference type="InterPro" id="IPR010071">
    <property type="entry name" value="AA_adenyl_dom"/>
</dbReference>
<dbReference type="Pfam" id="PF00501">
    <property type="entry name" value="AMP-binding"/>
    <property type="match status" value="1"/>
</dbReference>
<dbReference type="Pfam" id="PF00550">
    <property type="entry name" value="PP-binding"/>
    <property type="match status" value="1"/>
</dbReference>
<dbReference type="InterPro" id="IPR020806">
    <property type="entry name" value="PKS_PP-bd"/>
</dbReference>
<reference evidence="5 6" key="1">
    <citation type="submission" date="2020-08" db="EMBL/GenBank/DDBJ databases">
        <title>Genomic Encyclopedia of Type Strains, Phase III (KMG-III): the genomes of soil and plant-associated and newly described type strains.</title>
        <authorList>
            <person name="Whitman W."/>
        </authorList>
    </citation>
    <scope>NUCLEOTIDE SEQUENCE [LARGE SCALE GENOMIC DNA]</scope>
    <source>
        <strain evidence="5 6">CECT 8960</strain>
    </source>
</reference>
<dbReference type="PROSITE" id="PS00455">
    <property type="entry name" value="AMP_BINDING"/>
    <property type="match status" value="1"/>
</dbReference>
<keyword evidence="6" id="KW-1185">Reference proteome</keyword>
<dbReference type="SUPFAM" id="SSF52777">
    <property type="entry name" value="CoA-dependent acyltransferases"/>
    <property type="match status" value="4"/>
</dbReference>
<dbReference type="FunFam" id="3.40.50.12780:FF:000012">
    <property type="entry name" value="Non-ribosomal peptide synthetase"/>
    <property type="match status" value="1"/>
</dbReference>
<dbReference type="EMBL" id="JACHJQ010000010">
    <property type="protein sequence ID" value="MBB4911642.1"/>
    <property type="molecule type" value="Genomic_DNA"/>
</dbReference>
<accession>A0A7W7QDH8</accession>
<dbReference type="InterPro" id="IPR023213">
    <property type="entry name" value="CAT-like_dom_sf"/>
</dbReference>
<protein>
    <submittedName>
        <fullName evidence="5">Amino acid adenylation domain-containing protein</fullName>
    </submittedName>
</protein>
<comment type="cofactor">
    <cofactor evidence="1">
        <name>pantetheine 4'-phosphate</name>
        <dbReference type="ChEBI" id="CHEBI:47942"/>
    </cofactor>
</comment>
<dbReference type="Gene3D" id="2.30.38.10">
    <property type="entry name" value="Luciferase, Domain 3"/>
    <property type="match status" value="1"/>
</dbReference>
<dbReference type="Proteomes" id="UP000520767">
    <property type="component" value="Unassembled WGS sequence"/>
</dbReference>
<evidence type="ECO:0000256" key="2">
    <source>
        <dbReference type="ARBA" id="ARBA00022450"/>
    </source>
</evidence>
<dbReference type="InterPro" id="IPR036736">
    <property type="entry name" value="ACP-like_sf"/>
</dbReference>
<dbReference type="SUPFAM" id="SSF47336">
    <property type="entry name" value="ACP-like"/>
    <property type="match status" value="1"/>
</dbReference>
<dbReference type="PANTHER" id="PTHR45527:SF1">
    <property type="entry name" value="FATTY ACID SYNTHASE"/>
    <property type="match status" value="1"/>
</dbReference>
<dbReference type="Pfam" id="PF00668">
    <property type="entry name" value="Condensation"/>
    <property type="match status" value="2"/>
</dbReference>
<dbReference type="Gene3D" id="1.10.1200.10">
    <property type="entry name" value="ACP-like"/>
    <property type="match status" value="1"/>
</dbReference>
<dbReference type="GO" id="GO:0008610">
    <property type="term" value="P:lipid biosynthetic process"/>
    <property type="evidence" value="ECO:0007669"/>
    <property type="project" value="UniProtKB-ARBA"/>
</dbReference>
<dbReference type="InterPro" id="IPR045851">
    <property type="entry name" value="AMP-bd_C_sf"/>
</dbReference>
<dbReference type="NCBIfam" id="TIGR01733">
    <property type="entry name" value="AA-adenyl-dom"/>
    <property type="match status" value="1"/>
</dbReference>
<dbReference type="CDD" id="cd05930">
    <property type="entry name" value="A_NRPS"/>
    <property type="match status" value="1"/>
</dbReference>
<dbReference type="PANTHER" id="PTHR45527">
    <property type="entry name" value="NONRIBOSOMAL PEPTIDE SYNTHETASE"/>
    <property type="match status" value="1"/>
</dbReference>